<dbReference type="AlphaFoldDB" id="A0A2V3U633"/>
<dbReference type="SUPFAM" id="SSF56349">
    <property type="entry name" value="DNA breaking-rejoining enzymes"/>
    <property type="match status" value="1"/>
</dbReference>
<proteinExistence type="inferred from homology"/>
<dbReference type="Proteomes" id="UP000248021">
    <property type="component" value="Unassembled WGS sequence"/>
</dbReference>
<dbReference type="Pfam" id="PF00589">
    <property type="entry name" value="Phage_integrase"/>
    <property type="match status" value="1"/>
</dbReference>
<evidence type="ECO:0000256" key="3">
    <source>
        <dbReference type="ARBA" id="ARBA00023172"/>
    </source>
</evidence>
<sequence length="229" mass="25854">MNARWLRSTTGSARADTDPTFALRGALTTPQRKSWAALTEPKAFGALLRAIDGFEGQATTTAALKLLALLFPRPGELRAAHWSEFKLDEEVWIVPEARMKMRRPHRVPLSKQAVAILKDVQQLTGHGTLVFPSIRSVLCPMSENTLNAALRRLGFTKDEMTSHGFRASASSMLNESGLWHPDAIERQLAHVEENSVRRAYARGEHWDERVRMMTWWADRLDELRAGNLK</sequence>
<dbReference type="EMBL" id="QJJK01000006">
    <property type="protein sequence ID" value="PXW57954.1"/>
    <property type="molecule type" value="Genomic_DNA"/>
</dbReference>
<evidence type="ECO:0000256" key="1">
    <source>
        <dbReference type="ARBA" id="ARBA00008857"/>
    </source>
</evidence>
<evidence type="ECO:0000313" key="6">
    <source>
        <dbReference type="Proteomes" id="UP000248021"/>
    </source>
</evidence>
<evidence type="ECO:0000259" key="4">
    <source>
        <dbReference type="PROSITE" id="PS51898"/>
    </source>
</evidence>
<dbReference type="InterPro" id="IPR013762">
    <property type="entry name" value="Integrase-like_cat_sf"/>
</dbReference>
<gene>
    <name evidence="5" type="ORF">C7450_106126</name>
</gene>
<organism evidence="5 6">
    <name type="scientific">Chelatococcus asaccharovorans</name>
    <dbReference type="NCBI Taxonomy" id="28210"/>
    <lineage>
        <taxon>Bacteria</taxon>
        <taxon>Pseudomonadati</taxon>
        <taxon>Pseudomonadota</taxon>
        <taxon>Alphaproteobacteria</taxon>
        <taxon>Hyphomicrobiales</taxon>
        <taxon>Chelatococcaceae</taxon>
        <taxon>Chelatococcus</taxon>
    </lineage>
</organism>
<dbReference type="PROSITE" id="PS51898">
    <property type="entry name" value="TYR_RECOMBINASE"/>
    <property type="match status" value="1"/>
</dbReference>
<dbReference type="InterPro" id="IPR011010">
    <property type="entry name" value="DNA_brk_join_enz"/>
</dbReference>
<keyword evidence="3" id="KW-0233">DNA recombination</keyword>
<dbReference type="OrthoDB" id="9795573at2"/>
<feature type="domain" description="Tyr recombinase" evidence="4">
    <location>
        <begin position="33"/>
        <end position="217"/>
    </location>
</feature>
<dbReference type="CDD" id="cd00801">
    <property type="entry name" value="INT_P4_C"/>
    <property type="match status" value="1"/>
</dbReference>
<keyword evidence="2" id="KW-0229">DNA integration</keyword>
<accession>A0A2V3U633</accession>
<evidence type="ECO:0000313" key="5">
    <source>
        <dbReference type="EMBL" id="PXW57954.1"/>
    </source>
</evidence>
<dbReference type="Gene3D" id="1.10.443.10">
    <property type="entry name" value="Intergrase catalytic core"/>
    <property type="match status" value="1"/>
</dbReference>
<comment type="similarity">
    <text evidence="1">Belongs to the 'phage' integrase family.</text>
</comment>
<evidence type="ECO:0000256" key="2">
    <source>
        <dbReference type="ARBA" id="ARBA00022908"/>
    </source>
</evidence>
<comment type="caution">
    <text evidence="5">The sequence shown here is derived from an EMBL/GenBank/DDBJ whole genome shotgun (WGS) entry which is preliminary data.</text>
</comment>
<dbReference type="GO" id="GO:0003677">
    <property type="term" value="F:DNA binding"/>
    <property type="evidence" value="ECO:0007669"/>
    <property type="project" value="InterPro"/>
</dbReference>
<dbReference type="GO" id="GO:0015074">
    <property type="term" value="P:DNA integration"/>
    <property type="evidence" value="ECO:0007669"/>
    <property type="project" value="UniProtKB-KW"/>
</dbReference>
<dbReference type="PANTHER" id="PTHR30629:SF2">
    <property type="entry name" value="PROPHAGE INTEGRASE INTS-RELATED"/>
    <property type="match status" value="1"/>
</dbReference>
<protein>
    <submittedName>
        <fullName evidence="5">Phage integrase family protein</fullName>
    </submittedName>
</protein>
<reference evidence="5 6" key="1">
    <citation type="submission" date="2018-05" db="EMBL/GenBank/DDBJ databases">
        <title>Genomic Encyclopedia of Type Strains, Phase IV (KMG-IV): sequencing the most valuable type-strain genomes for metagenomic binning, comparative biology and taxonomic classification.</title>
        <authorList>
            <person name="Goeker M."/>
        </authorList>
    </citation>
    <scope>NUCLEOTIDE SEQUENCE [LARGE SCALE GENOMIC DNA]</scope>
    <source>
        <strain evidence="5 6">DSM 6462</strain>
    </source>
</reference>
<dbReference type="GO" id="GO:0006310">
    <property type="term" value="P:DNA recombination"/>
    <property type="evidence" value="ECO:0007669"/>
    <property type="project" value="UniProtKB-KW"/>
</dbReference>
<keyword evidence="6" id="KW-1185">Reference proteome</keyword>
<name>A0A2V3U633_9HYPH</name>
<dbReference type="InterPro" id="IPR002104">
    <property type="entry name" value="Integrase_catalytic"/>
</dbReference>
<dbReference type="PANTHER" id="PTHR30629">
    <property type="entry name" value="PROPHAGE INTEGRASE"/>
    <property type="match status" value="1"/>
</dbReference>
<dbReference type="InterPro" id="IPR050808">
    <property type="entry name" value="Phage_Integrase"/>
</dbReference>